<dbReference type="RefSeq" id="WP_107976287.1">
    <property type="nucleotide sequence ID" value="NZ_QBKN01000011.1"/>
</dbReference>
<dbReference type="Proteomes" id="UP000244069">
    <property type="component" value="Unassembled WGS sequence"/>
</dbReference>
<reference evidence="3 4" key="1">
    <citation type="submission" date="2018-04" db="EMBL/GenBank/DDBJ databases">
        <title>Genomic Encyclopedia of Archaeal and Bacterial Type Strains, Phase II (KMG-II): from individual species to whole genera.</title>
        <authorList>
            <person name="Goeker M."/>
        </authorList>
    </citation>
    <scope>NUCLEOTIDE SEQUENCE [LARGE SCALE GENOMIC DNA]</scope>
    <source>
        <strain evidence="3 4">DSM 29329</strain>
    </source>
</reference>
<accession>A0A2T6AVK6</accession>
<evidence type="ECO:0000256" key="1">
    <source>
        <dbReference type="SAM" id="MobiDB-lite"/>
    </source>
</evidence>
<comment type="caution">
    <text evidence="3">The sequence shown here is derived from an EMBL/GenBank/DDBJ whole genome shotgun (WGS) entry which is preliminary data.</text>
</comment>
<evidence type="ECO:0000256" key="2">
    <source>
        <dbReference type="SAM" id="Phobius"/>
    </source>
</evidence>
<dbReference type="EMBL" id="QBKN01000011">
    <property type="protein sequence ID" value="PTX47827.1"/>
    <property type="molecule type" value="Genomic_DNA"/>
</dbReference>
<proteinExistence type="predicted"/>
<gene>
    <name evidence="3" type="ORF">C8N44_111158</name>
</gene>
<keyword evidence="2" id="KW-0812">Transmembrane</keyword>
<name>A0A2T6AVK6_9RHOB</name>
<dbReference type="AlphaFoldDB" id="A0A2T6AVK6"/>
<protein>
    <submittedName>
        <fullName evidence="3">Uncharacterized protein</fullName>
    </submittedName>
</protein>
<keyword evidence="2" id="KW-0472">Membrane</keyword>
<keyword evidence="4" id="KW-1185">Reference proteome</keyword>
<feature type="transmembrane region" description="Helical" evidence="2">
    <location>
        <begin position="18"/>
        <end position="39"/>
    </location>
</feature>
<sequence>MSDPGTNLETEKRRHRPALTGIAVVLGFVAIITAVYSVMVVERAPGPDGAEEQVEVGPGGDPEE</sequence>
<feature type="region of interest" description="Disordered" evidence="1">
    <location>
        <begin position="45"/>
        <end position="64"/>
    </location>
</feature>
<evidence type="ECO:0000313" key="3">
    <source>
        <dbReference type="EMBL" id="PTX47827.1"/>
    </source>
</evidence>
<organism evidence="3 4">
    <name type="scientific">Allosediminivita pacifica</name>
    <dbReference type="NCBI Taxonomy" id="1267769"/>
    <lineage>
        <taxon>Bacteria</taxon>
        <taxon>Pseudomonadati</taxon>
        <taxon>Pseudomonadota</taxon>
        <taxon>Alphaproteobacteria</taxon>
        <taxon>Rhodobacterales</taxon>
        <taxon>Paracoccaceae</taxon>
        <taxon>Allosediminivita</taxon>
    </lineage>
</organism>
<evidence type="ECO:0000313" key="4">
    <source>
        <dbReference type="Proteomes" id="UP000244069"/>
    </source>
</evidence>
<keyword evidence="2" id="KW-1133">Transmembrane helix</keyword>